<dbReference type="Proteomes" id="UP000813463">
    <property type="component" value="Chromosome 2"/>
</dbReference>
<evidence type="ECO:0000313" key="2">
    <source>
        <dbReference type="RefSeq" id="XP_056692157.1"/>
    </source>
</evidence>
<name>A0ABM3R958_SPIOL</name>
<reference evidence="1" key="1">
    <citation type="journal article" date="2021" name="Nat. Commun.">
        <title>Genomic analyses provide insights into spinach domestication and the genetic basis of agronomic traits.</title>
        <authorList>
            <person name="Cai X."/>
            <person name="Sun X."/>
            <person name="Xu C."/>
            <person name="Sun H."/>
            <person name="Wang X."/>
            <person name="Ge C."/>
            <person name="Zhang Z."/>
            <person name="Wang Q."/>
            <person name="Fei Z."/>
            <person name="Jiao C."/>
            <person name="Wang Q."/>
        </authorList>
    </citation>
    <scope>NUCLEOTIDE SEQUENCE [LARGE SCALE GENOMIC DNA]</scope>
    <source>
        <strain evidence="1">cv. Varoflay</strain>
    </source>
</reference>
<proteinExistence type="predicted"/>
<sequence length="189" mass="22125">MAVAQAIPKYMMRIFRIFDGLIDEMHSIMAKFWWGSNGVERKIHWNRWELLCLPKSMGGMGYYKNLDFMAALRGHDPSYTWRSIWGANALLHDGMRWRVGNDTSIRVWDDSWQPGKGTFIVPTPQPDSNKELRVSDLIDYDNGCRDSDLVSITFTEVDRRAVMDLPLSKFWPGDRRYWWPSPNGVYTVR</sequence>
<organism evidence="1 2">
    <name type="scientific">Spinacia oleracea</name>
    <name type="common">Spinach</name>
    <dbReference type="NCBI Taxonomy" id="3562"/>
    <lineage>
        <taxon>Eukaryota</taxon>
        <taxon>Viridiplantae</taxon>
        <taxon>Streptophyta</taxon>
        <taxon>Embryophyta</taxon>
        <taxon>Tracheophyta</taxon>
        <taxon>Spermatophyta</taxon>
        <taxon>Magnoliopsida</taxon>
        <taxon>eudicotyledons</taxon>
        <taxon>Gunneridae</taxon>
        <taxon>Pentapetalae</taxon>
        <taxon>Caryophyllales</taxon>
        <taxon>Chenopodiaceae</taxon>
        <taxon>Chenopodioideae</taxon>
        <taxon>Anserineae</taxon>
        <taxon>Spinacia</taxon>
    </lineage>
</organism>
<accession>A0ABM3R958</accession>
<dbReference type="GeneID" id="130467618"/>
<dbReference type="PANTHER" id="PTHR33116">
    <property type="entry name" value="REVERSE TRANSCRIPTASE ZINC-BINDING DOMAIN-CONTAINING PROTEIN-RELATED-RELATED"/>
    <property type="match status" value="1"/>
</dbReference>
<protein>
    <submittedName>
        <fullName evidence="2">Uncharacterized mitochondrial protein AtMg00310-like</fullName>
    </submittedName>
</protein>
<gene>
    <name evidence="2" type="primary">LOC130467618</name>
</gene>
<reference evidence="2" key="2">
    <citation type="submission" date="2025-08" db="UniProtKB">
        <authorList>
            <consortium name="RefSeq"/>
        </authorList>
    </citation>
    <scope>IDENTIFICATION</scope>
    <source>
        <tissue evidence="2">Leaf</tissue>
    </source>
</reference>
<evidence type="ECO:0000313" key="1">
    <source>
        <dbReference type="Proteomes" id="UP000813463"/>
    </source>
</evidence>
<dbReference type="RefSeq" id="XP_056692157.1">
    <property type="nucleotide sequence ID" value="XM_056836179.1"/>
</dbReference>
<keyword evidence="1" id="KW-1185">Reference proteome</keyword>
<dbReference type="PANTHER" id="PTHR33116:SF86">
    <property type="entry name" value="REVERSE TRANSCRIPTASE DOMAIN-CONTAINING PROTEIN"/>
    <property type="match status" value="1"/>
</dbReference>